<sequence length="204" mass="23168">MCSESYHASWLIQDGSNLPFRKIDFDPRIRVSDLLLCLCFRLFFCFNGFRFWCLIGPRTMKIEEYKRRGSSIRRKSNESKKAIITITVGTVFGFYVGSSTCIKIQALASYRDYTYAAYGHDIGVLNRAHQNTQMFESNPSKVLGLLDKDSSVSEVDVHSNVLLVVGIMKKISISKTLGSKWKHRSNNTFMTKVGLKDADKNGLI</sequence>
<accession>A0AAD8P2Q2</accession>
<organism evidence="1 2">
    <name type="scientific">Tagetes erecta</name>
    <name type="common">African marigold</name>
    <dbReference type="NCBI Taxonomy" id="13708"/>
    <lineage>
        <taxon>Eukaryota</taxon>
        <taxon>Viridiplantae</taxon>
        <taxon>Streptophyta</taxon>
        <taxon>Embryophyta</taxon>
        <taxon>Tracheophyta</taxon>
        <taxon>Spermatophyta</taxon>
        <taxon>Magnoliopsida</taxon>
        <taxon>eudicotyledons</taxon>
        <taxon>Gunneridae</taxon>
        <taxon>Pentapetalae</taxon>
        <taxon>asterids</taxon>
        <taxon>campanulids</taxon>
        <taxon>Asterales</taxon>
        <taxon>Asteraceae</taxon>
        <taxon>Asteroideae</taxon>
        <taxon>Heliantheae alliance</taxon>
        <taxon>Tageteae</taxon>
        <taxon>Tagetes</taxon>
    </lineage>
</organism>
<dbReference type="EMBL" id="JAUHHV010000003">
    <property type="protein sequence ID" value="KAK1429902.1"/>
    <property type="molecule type" value="Genomic_DNA"/>
</dbReference>
<protein>
    <submittedName>
        <fullName evidence="1">Uncharacterized protein</fullName>
    </submittedName>
</protein>
<name>A0AAD8P2Q2_TARER</name>
<proteinExistence type="predicted"/>
<gene>
    <name evidence="1" type="ORF">QVD17_12230</name>
</gene>
<reference evidence="1" key="1">
    <citation type="journal article" date="2023" name="bioRxiv">
        <title>Improved chromosome-level genome assembly for marigold (Tagetes erecta).</title>
        <authorList>
            <person name="Jiang F."/>
            <person name="Yuan L."/>
            <person name="Wang S."/>
            <person name="Wang H."/>
            <person name="Xu D."/>
            <person name="Wang A."/>
            <person name="Fan W."/>
        </authorList>
    </citation>
    <scope>NUCLEOTIDE SEQUENCE</scope>
    <source>
        <strain evidence="1">WSJ</strain>
        <tissue evidence="1">Leaf</tissue>
    </source>
</reference>
<dbReference type="AlphaFoldDB" id="A0AAD8P2Q2"/>
<keyword evidence="2" id="KW-1185">Reference proteome</keyword>
<dbReference type="Proteomes" id="UP001229421">
    <property type="component" value="Unassembled WGS sequence"/>
</dbReference>
<comment type="caution">
    <text evidence="1">The sequence shown here is derived from an EMBL/GenBank/DDBJ whole genome shotgun (WGS) entry which is preliminary data.</text>
</comment>
<evidence type="ECO:0000313" key="1">
    <source>
        <dbReference type="EMBL" id="KAK1429902.1"/>
    </source>
</evidence>
<evidence type="ECO:0000313" key="2">
    <source>
        <dbReference type="Proteomes" id="UP001229421"/>
    </source>
</evidence>